<reference evidence="3" key="1">
    <citation type="submission" date="2016-11" db="EMBL/GenBank/DDBJ databases">
        <authorList>
            <person name="Varghese N."/>
            <person name="Submissions S."/>
        </authorList>
    </citation>
    <scope>NUCLEOTIDE SEQUENCE [LARGE SCALE GENOMIC DNA]</scope>
    <source>
        <strain evidence="3">DSM 16990</strain>
    </source>
</reference>
<organism evidence="2 3">
    <name type="scientific">Pedobacter caeni</name>
    <dbReference type="NCBI Taxonomy" id="288992"/>
    <lineage>
        <taxon>Bacteria</taxon>
        <taxon>Pseudomonadati</taxon>
        <taxon>Bacteroidota</taxon>
        <taxon>Sphingobacteriia</taxon>
        <taxon>Sphingobacteriales</taxon>
        <taxon>Sphingobacteriaceae</taxon>
        <taxon>Pedobacter</taxon>
    </lineage>
</organism>
<dbReference type="SMART" id="SM00860">
    <property type="entry name" value="SMI1_KNR4"/>
    <property type="match status" value="1"/>
</dbReference>
<evidence type="ECO:0000259" key="1">
    <source>
        <dbReference type="SMART" id="SM00860"/>
    </source>
</evidence>
<dbReference type="Proteomes" id="UP000184287">
    <property type="component" value="Unassembled WGS sequence"/>
</dbReference>
<keyword evidence="3" id="KW-1185">Reference proteome</keyword>
<dbReference type="InterPro" id="IPR037883">
    <property type="entry name" value="Knr4/Smi1-like_sf"/>
</dbReference>
<dbReference type="STRING" id="288992.SAMN04488522_101558"/>
<accession>A0A1M4UH73</accession>
<feature type="domain" description="Knr4/Smi1-like" evidence="1">
    <location>
        <begin position="23"/>
        <end position="194"/>
    </location>
</feature>
<sequence length="231" mass="26940">MYQEQIDRILKKVSILDLKLDPVISKTTLLEIEKKLNIKLPESYINYLTKIQNGGFSDTLHKNGPYYGIYSIDKSVSENSEWEIDLNKEFLLTEDLNFGDFYNGEENYEKHCWRYENDIEYQKNIQQVLEKYQDTNLLSGTLPICEYGCGDFFRLVVNGSNAGEIWADCGIINGTGFYSLNIDILTFYENWLDRRIEVKKDPTRALINAYNPTLEFGNNEKYKIIDQQGSQ</sequence>
<dbReference type="Gene3D" id="3.40.1580.10">
    <property type="entry name" value="SMI1/KNR4-like"/>
    <property type="match status" value="1"/>
</dbReference>
<dbReference type="AlphaFoldDB" id="A0A1M4UH73"/>
<dbReference type="EMBL" id="FQUQ01000001">
    <property type="protein sequence ID" value="SHE56025.1"/>
    <property type="molecule type" value="Genomic_DNA"/>
</dbReference>
<dbReference type="OrthoDB" id="1190024at2"/>
<dbReference type="SUPFAM" id="SSF160631">
    <property type="entry name" value="SMI1/KNR4-like"/>
    <property type="match status" value="1"/>
</dbReference>
<evidence type="ECO:0000313" key="3">
    <source>
        <dbReference type="Proteomes" id="UP000184287"/>
    </source>
</evidence>
<proteinExistence type="predicted"/>
<evidence type="ECO:0000313" key="2">
    <source>
        <dbReference type="EMBL" id="SHE56025.1"/>
    </source>
</evidence>
<name>A0A1M4UH73_9SPHI</name>
<dbReference type="RefSeq" id="WP_073227097.1">
    <property type="nucleotide sequence ID" value="NZ_FQUQ01000001.1"/>
</dbReference>
<gene>
    <name evidence="2" type="ORF">SAMN04488522_101558</name>
</gene>
<dbReference type="InterPro" id="IPR018958">
    <property type="entry name" value="Knr4/Smi1-like_dom"/>
</dbReference>
<dbReference type="Pfam" id="PF09346">
    <property type="entry name" value="SMI1_KNR4"/>
    <property type="match status" value="1"/>
</dbReference>
<protein>
    <submittedName>
        <fullName evidence="2">SMI1 / KNR4 family (SUKH-1)</fullName>
    </submittedName>
</protein>